<evidence type="ECO:0000313" key="2">
    <source>
        <dbReference type="EMBL" id="KDR53469.1"/>
    </source>
</evidence>
<feature type="transmembrane region" description="Helical" evidence="1">
    <location>
        <begin position="80"/>
        <end position="103"/>
    </location>
</feature>
<organism evidence="2 3">
    <name type="scientific">Hoylesella loescheii DSM 19665 = JCM 12249 = ATCC 15930</name>
    <dbReference type="NCBI Taxonomy" id="1122985"/>
    <lineage>
        <taxon>Bacteria</taxon>
        <taxon>Pseudomonadati</taxon>
        <taxon>Bacteroidota</taxon>
        <taxon>Bacteroidia</taxon>
        <taxon>Bacteroidales</taxon>
        <taxon>Prevotellaceae</taxon>
        <taxon>Hoylesella</taxon>
    </lineage>
</organism>
<protein>
    <submittedName>
        <fullName evidence="2">Uncharacterized protein</fullName>
    </submittedName>
</protein>
<dbReference type="AlphaFoldDB" id="A0A069QN69"/>
<dbReference type="InterPro" id="IPR045692">
    <property type="entry name" value="DUF6057"/>
</dbReference>
<name>A0A069QN69_HOYLO</name>
<dbReference type="Pfam" id="PF19529">
    <property type="entry name" value="DUF6057"/>
    <property type="match status" value="1"/>
</dbReference>
<proteinExistence type="predicted"/>
<keyword evidence="3" id="KW-1185">Reference proteome</keyword>
<feature type="transmembrane region" description="Helical" evidence="1">
    <location>
        <begin position="109"/>
        <end position="131"/>
    </location>
</feature>
<keyword evidence="1" id="KW-0472">Membrane</keyword>
<accession>A0A069QN69</accession>
<dbReference type="Proteomes" id="UP000027442">
    <property type="component" value="Unassembled WGS sequence"/>
</dbReference>
<keyword evidence="1" id="KW-1133">Transmembrane helix</keyword>
<evidence type="ECO:0000256" key="1">
    <source>
        <dbReference type="SAM" id="Phobius"/>
    </source>
</evidence>
<dbReference type="PATRIC" id="fig|1122985.7.peg.465"/>
<gene>
    <name evidence="2" type="ORF">HMPREF1991_00444</name>
</gene>
<feature type="transmembrane region" description="Helical" evidence="1">
    <location>
        <begin position="51"/>
        <end position="68"/>
    </location>
</feature>
<evidence type="ECO:0000313" key="3">
    <source>
        <dbReference type="Proteomes" id="UP000027442"/>
    </source>
</evidence>
<keyword evidence="1" id="KW-0812">Transmembrane</keyword>
<dbReference type="EMBL" id="JNGW01000015">
    <property type="protein sequence ID" value="KDR53469.1"/>
    <property type="molecule type" value="Genomic_DNA"/>
</dbReference>
<dbReference type="RefSeq" id="WP_025789838.1">
    <property type="nucleotide sequence ID" value="NZ_KB899210.1"/>
</dbReference>
<comment type="caution">
    <text evidence="2">The sequence shown here is derived from an EMBL/GenBank/DDBJ whole genome shotgun (WGS) entry which is preliminary data.</text>
</comment>
<reference evidence="2 3" key="1">
    <citation type="submission" date="2013-08" db="EMBL/GenBank/DDBJ databases">
        <authorList>
            <person name="Weinstock G."/>
            <person name="Sodergren E."/>
            <person name="Wylie T."/>
            <person name="Fulton L."/>
            <person name="Fulton R."/>
            <person name="Fronick C."/>
            <person name="O'Laughlin M."/>
            <person name="Godfrey J."/>
            <person name="Miner T."/>
            <person name="Herter B."/>
            <person name="Appelbaum E."/>
            <person name="Cordes M."/>
            <person name="Lek S."/>
            <person name="Wollam A."/>
            <person name="Pepin K.H."/>
            <person name="Palsikar V.B."/>
            <person name="Mitreva M."/>
            <person name="Wilson R.K."/>
        </authorList>
    </citation>
    <scope>NUCLEOTIDE SEQUENCE [LARGE SCALE GENOMIC DNA]</scope>
    <source>
        <strain evidence="2 3">ATCC 15930</strain>
    </source>
</reference>
<feature type="transmembrane region" description="Helical" evidence="1">
    <location>
        <begin position="152"/>
        <end position="171"/>
    </location>
</feature>
<sequence length="380" mass="43700">MNISLQKNGAMLSQVLCSILFCLYCFAYTCFYQAQELALMVHRLTGGVPLYLNRWVVGLLLTAFLLLLQMGVFRLMRSVLRLYILSFVPSFLLLMFLSAFTGIAPFSAFFPKLCVSLVLIALAICLFLMGVRQVSTTQEEENPTAIPYMSMWFMALLMFATAYGGAVYGKLHQRLVMETLIKGGHSEEALEVGKRDMDTDSLLTSLRTLALANEGLLGEHLFEYPLMGKSAAMMPDGKSVKWLTLDAKTLDSLFVIITPHDEYINLAGLEKWSEQHKLTKPAYDYMLCGYLLDRRLDAFAAKVFRYYPNNNELPKHYREALTLYMHQRTNPVVYYMDNLMETDYQDYQDLESKYKNRTERINALRGVYGNTYWFYYAYGK</sequence>
<dbReference type="eggNOG" id="ENOG5033UUG">
    <property type="taxonomic scope" value="Bacteria"/>
</dbReference>
<dbReference type="HOGENOM" id="CLU_061780_0_0_10"/>